<dbReference type="AlphaFoldDB" id="A0A7X1PKW3"/>
<dbReference type="Gene3D" id="1.10.260.40">
    <property type="entry name" value="lambda repressor-like DNA-binding domains"/>
    <property type="match status" value="1"/>
</dbReference>
<evidence type="ECO:0000313" key="5">
    <source>
        <dbReference type="EMBL" id="MQA53707.1"/>
    </source>
</evidence>
<dbReference type="PANTHER" id="PTHR40661">
    <property type="match status" value="1"/>
</dbReference>
<evidence type="ECO:0000256" key="2">
    <source>
        <dbReference type="ARBA" id="ARBA00023125"/>
    </source>
</evidence>
<sequence>MENIGERITRKREAAGLSQSELGRRLGISAQAVQKWESGRATPRNSKLSSIASILSTSVQFLLQGDDDRKAHTQVGVSDIDSWDESTPLEDDEVEISFLREVELSAGSGRFAIQEDSGESLRFPKQKLRENHVQASQARCVTVRGNSMTPVLRDGATVGIDLGKTRVADVIDGDLYAVDHCGQLRVKQVFRMPTGLRLRSFNRDDHPDEDYSFDQLHEGQIRIIGHVFWWAMYAR</sequence>
<dbReference type="EMBL" id="WHUV01000002">
    <property type="protein sequence ID" value="MQA53707.1"/>
    <property type="molecule type" value="Genomic_DNA"/>
</dbReference>
<dbReference type="Gene3D" id="2.10.109.10">
    <property type="entry name" value="Umud Fragment, subunit A"/>
    <property type="match status" value="1"/>
</dbReference>
<dbReference type="InterPro" id="IPR039418">
    <property type="entry name" value="LexA-like"/>
</dbReference>
<evidence type="ECO:0000259" key="4">
    <source>
        <dbReference type="PROSITE" id="PS50943"/>
    </source>
</evidence>
<evidence type="ECO:0000256" key="3">
    <source>
        <dbReference type="ARBA" id="ARBA00023163"/>
    </source>
</evidence>
<dbReference type="InterPro" id="IPR036286">
    <property type="entry name" value="LexA/Signal_pep-like_sf"/>
</dbReference>
<keyword evidence="1" id="KW-0805">Transcription regulation</keyword>
<organism evidence="5 6">
    <name type="scientific">Pseudomonas piscis</name>
    <dbReference type="NCBI Taxonomy" id="2614538"/>
    <lineage>
        <taxon>Bacteria</taxon>
        <taxon>Pseudomonadati</taxon>
        <taxon>Pseudomonadota</taxon>
        <taxon>Gammaproteobacteria</taxon>
        <taxon>Pseudomonadales</taxon>
        <taxon>Pseudomonadaceae</taxon>
        <taxon>Pseudomonas</taxon>
    </lineage>
</organism>
<comment type="caution">
    <text evidence="5">The sequence shown here is derived from an EMBL/GenBank/DDBJ whole genome shotgun (WGS) entry which is preliminary data.</text>
</comment>
<accession>A0A7X1PKW3</accession>
<gene>
    <name evidence="5" type="ORF">GDH07_10330</name>
</gene>
<dbReference type="CDD" id="cd00093">
    <property type="entry name" value="HTH_XRE"/>
    <property type="match status" value="1"/>
</dbReference>
<dbReference type="PANTHER" id="PTHR40661:SF2">
    <property type="entry name" value="HTH-TYPE TRANSCRIPTIONAL REGULATOR PRTR"/>
    <property type="match status" value="1"/>
</dbReference>
<dbReference type="InterPro" id="IPR015927">
    <property type="entry name" value="Peptidase_S24_S26A/B/C"/>
</dbReference>
<dbReference type="PROSITE" id="PS50943">
    <property type="entry name" value="HTH_CROC1"/>
    <property type="match status" value="1"/>
</dbReference>
<proteinExistence type="predicted"/>
<feature type="domain" description="HTH cro/C1-type" evidence="4">
    <location>
        <begin position="8"/>
        <end position="62"/>
    </location>
</feature>
<dbReference type="InterPro" id="IPR001387">
    <property type="entry name" value="Cro/C1-type_HTH"/>
</dbReference>
<dbReference type="SMART" id="SM00530">
    <property type="entry name" value="HTH_XRE"/>
    <property type="match status" value="1"/>
</dbReference>
<dbReference type="Proteomes" id="UP000486534">
    <property type="component" value="Unassembled WGS sequence"/>
</dbReference>
<dbReference type="Pfam" id="PF01381">
    <property type="entry name" value="HTH_3"/>
    <property type="match status" value="1"/>
</dbReference>
<dbReference type="SUPFAM" id="SSF51306">
    <property type="entry name" value="LexA/Signal peptidase"/>
    <property type="match status" value="1"/>
</dbReference>
<name>A0A7X1PKW3_9PSED</name>
<protein>
    <submittedName>
        <fullName evidence="5">Helix-turn-helix domain-containing protein</fullName>
    </submittedName>
</protein>
<dbReference type="GO" id="GO:0003677">
    <property type="term" value="F:DNA binding"/>
    <property type="evidence" value="ECO:0007669"/>
    <property type="project" value="UniProtKB-KW"/>
</dbReference>
<keyword evidence="2" id="KW-0238">DNA-binding</keyword>
<keyword evidence="3" id="KW-0804">Transcription</keyword>
<evidence type="ECO:0000256" key="1">
    <source>
        <dbReference type="ARBA" id="ARBA00023015"/>
    </source>
</evidence>
<dbReference type="Pfam" id="PF00717">
    <property type="entry name" value="Peptidase_S24"/>
    <property type="match status" value="1"/>
</dbReference>
<dbReference type="SUPFAM" id="SSF47413">
    <property type="entry name" value="lambda repressor-like DNA-binding domains"/>
    <property type="match status" value="1"/>
</dbReference>
<reference evidence="5 6" key="1">
    <citation type="submission" date="2019-10" db="EMBL/GenBank/DDBJ databases">
        <title>Pseudomonas dajingensis sp. nov., isolated from the profound head ulcers of farmed Murray cod (Maccullochella peelii peelii).</title>
        <authorList>
            <person name="Liu Y."/>
        </authorList>
    </citation>
    <scope>NUCLEOTIDE SEQUENCE [LARGE SCALE GENOMIC DNA]</scope>
    <source>
        <strain evidence="5 6">MC042</strain>
    </source>
</reference>
<dbReference type="CDD" id="cd06529">
    <property type="entry name" value="S24_LexA-like"/>
    <property type="match status" value="1"/>
</dbReference>
<dbReference type="InterPro" id="IPR010982">
    <property type="entry name" value="Lambda_DNA-bd_dom_sf"/>
</dbReference>
<evidence type="ECO:0000313" key="6">
    <source>
        <dbReference type="Proteomes" id="UP000486534"/>
    </source>
</evidence>